<evidence type="ECO:0000256" key="1">
    <source>
        <dbReference type="SAM" id="MobiDB-lite"/>
    </source>
</evidence>
<feature type="compositionally biased region" description="Polar residues" evidence="1">
    <location>
        <begin position="1"/>
        <end position="12"/>
    </location>
</feature>
<keyword evidence="3" id="KW-1185">Reference proteome</keyword>
<dbReference type="RefSeq" id="WP_169468429.1">
    <property type="nucleotide sequence ID" value="NZ_JABBGG010000011.1"/>
</dbReference>
<dbReference type="SUPFAM" id="SSF51182">
    <property type="entry name" value="RmlC-like cupins"/>
    <property type="match status" value="1"/>
</dbReference>
<protein>
    <recommendedName>
        <fullName evidence="4">Cupin</fullName>
    </recommendedName>
</protein>
<evidence type="ECO:0000313" key="2">
    <source>
        <dbReference type="EMBL" id="NML62940.1"/>
    </source>
</evidence>
<dbReference type="InterPro" id="IPR014710">
    <property type="entry name" value="RmlC-like_jellyroll"/>
</dbReference>
<dbReference type="InterPro" id="IPR011051">
    <property type="entry name" value="RmlC_Cupin_sf"/>
</dbReference>
<evidence type="ECO:0000313" key="3">
    <source>
        <dbReference type="Proteomes" id="UP000583752"/>
    </source>
</evidence>
<dbReference type="Gene3D" id="2.60.120.10">
    <property type="entry name" value="Jelly Rolls"/>
    <property type="match status" value="1"/>
</dbReference>
<dbReference type="AlphaFoldDB" id="A0A848HS48"/>
<sequence>MDQALTTTSTKQEPAESGFFNVQPSREQIFDLEEHLRSMPQVEMPVTNHFSHGVYGRELLIPAGSVLTGHIHKFTNMNVLLEGEMSVSTEDGVQRVGAGFVVVSPPGTKRVAYAHTDCRWLTVHGTNETDIDAIEREFVVHTEQEYLAFRETQQLLKGE</sequence>
<dbReference type="Proteomes" id="UP000583752">
    <property type="component" value="Unassembled WGS sequence"/>
</dbReference>
<comment type="caution">
    <text evidence="2">The sequence shown here is derived from an EMBL/GenBank/DDBJ whole genome shotgun (WGS) entry which is preliminary data.</text>
</comment>
<gene>
    <name evidence="2" type="ORF">HHL21_18020</name>
</gene>
<reference evidence="2 3" key="1">
    <citation type="submission" date="2020-04" db="EMBL/GenBank/DDBJ databases">
        <title>Massilia sp. RP-1-19 isolated from soil.</title>
        <authorList>
            <person name="Dahal R.H."/>
        </authorList>
    </citation>
    <scope>NUCLEOTIDE SEQUENCE [LARGE SCALE GENOMIC DNA]</scope>
    <source>
        <strain evidence="2 3">RP-1-19</strain>
    </source>
</reference>
<accession>A0A848HS48</accession>
<organism evidence="2 3">
    <name type="scientific">Massilia polaris</name>
    <dbReference type="NCBI Taxonomy" id="2728846"/>
    <lineage>
        <taxon>Bacteria</taxon>
        <taxon>Pseudomonadati</taxon>
        <taxon>Pseudomonadota</taxon>
        <taxon>Betaproteobacteria</taxon>
        <taxon>Burkholderiales</taxon>
        <taxon>Oxalobacteraceae</taxon>
        <taxon>Telluria group</taxon>
        <taxon>Massilia</taxon>
    </lineage>
</organism>
<name>A0A848HS48_9BURK</name>
<proteinExistence type="predicted"/>
<feature type="region of interest" description="Disordered" evidence="1">
    <location>
        <begin position="1"/>
        <end position="20"/>
    </location>
</feature>
<dbReference type="EMBL" id="JABBGG010000011">
    <property type="protein sequence ID" value="NML62940.1"/>
    <property type="molecule type" value="Genomic_DNA"/>
</dbReference>
<evidence type="ECO:0008006" key="4">
    <source>
        <dbReference type="Google" id="ProtNLM"/>
    </source>
</evidence>